<name>A0A381VC13_9ZZZZ</name>
<dbReference type="InterPro" id="IPR011662">
    <property type="entry name" value="Secretin/TonB_short_N"/>
</dbReference>
<evidence type="ECO:0000259" key="4">
    <source>
        <dbReference type="SMART" id="SM00965"/>
    </source>
</evidence>
<dbReference type="EMBL" id="UINC01008366">
    <property type="protein sequence ID" value="SVA37664.1"/>
    <property type="molecule type" value="Genomic_DNA"/>
</dbReference>
<feature type="domain" description="Secretin/TonB short N-terminal" evidence="4">
    <location>
        <begin position="105"/>
        <end position="155"/>
    </location>
</feature>
<dbReference type="Gene3D" id="3.30.1370.120">
    <property type="match status" value="1"/>
</dbReference>
<dbReference type="InterPro" id="IPR038591">
    <property type="entry name" value="NolW-like_sf"/>
</dbReference>
<gene>
    <name evidence="5" type="ORF">METZ01_LOCUS90518</name>
</gene>
<dbReference type="InterPro" id="IPR051808">
    <property type="entry name" value="Type_IV_pilus_biogenesis"/>
</dbReference>
<evidence type="ECO:0000256" key="1">
    <source>
        <dbReference type="ARBA" id="ARBA00022448"/>
    </source>
</evidence>
<dbReference type="GO" id="GO:0019867">
    <property type="term" value="C:outer membrane"/>
    <property type="evidence" value="ECO:0007669"/>
    <property type="project" value="InterPro"/>
</dbReference>
<dbReference type="Pfam" id="PF03958">
    <property type="entry name" value="Secretin_N"/>
    <property type="match status" value="1"/>
</dbReference>
<accession>A0A381VC13</accession>
<evidence type="ECO:0000256" key="2">
    <source>
        <dbReference type="ARBA" id="ARBA00023136"/>
    </source>
</evidence>
<dbReference type="PANTHER" id="PTHR30604:SF1">
    <property type="entry name" value="DNA UTILIZATION PROTEIN HOFQ"/>
    <property type="match status" value="1"/>
</dbReference>
<dbReference type="InterPro" id="IPR005644">
    <property type="entry name" value="NolW-like"/>
</dbReference>
<sequence>MTVFLSSCSTTAIDIDKTALLEPESFIAERKDAIDQTVALGPQIIVDLEQQQEISDNERREINKEERKNYIDVSSEQNVLFPITVNFENISIQDMAVMFSEITGRNILIGEEVEGRVTAKLTNVPWDKALDSILKIKKLAKYVDEEANIIRIHSQDVLVAQEEFDLKRIEDLQKTRDAQRAIEPIYTEIFRLYYTKASDVSAEISSVMGSSTEGSESSSDQKVQITIDERLNSLIIKATKPELDLISRLIGEVDVRTKQILIEAFIVEATDDFGKELGAKFGLDTPNIKHLFGAGGDKYTTAAAGVAGSQAGTPGVLTLGDATGLVANNAVSGALGGIGFILGT</sequence>
<evidence type="ECO:0000256" key="3">
    <source>
        <dbReference type="ARBA" id="ARBA00023237"/>
    </source>
</evidence>
<keyword evidence="3" id="KW-0998">Cell outer membrane</keyword>
<feature type="non-terminal residue" evidence="5">
    <location>
        <position position="344"/>
    </location>
</feature>
<dbReference type="PANTHER" id="PTHR30604">
    <property type="entry name" value="PROTEIN TRANSPORT PROTEIN HOFQ"/>
    <property type="match status" value="1"/>
</dbReference>
<evidence type="ECO:0000313" key="5">
    <source>
        <dbReference type="EMBL" id="SVA37664.1"/>
    </source>
</evidence>
<dbReference type="Gene3D" id="3.30.1370.130">
    <property type="match status" value="1"/>
</dbReference>
<dbReference type="AlphaFoldDB" id="A0A381VC13"/>
<keyword evidence="2" id="KW-0472">Membrane</keyword>
<organism evidence="5">
    <name type="scientific">marine metagenome</name>
    <dbReference type="NCBI Taxonomy" id="408172"/>
    <lineage>
        <taxon>unclassified sequences</taxon>
        <taxon>metagenomes</taxon>
        <taxon>ecological metagenomes</taxon>
    </lineage>
</organism>
<protein>
    <recommendedName>
        <fullName evidence="4">Secretin/TonB short N-terminal domain-containing protein</fullName>
    </recommendedName>
</protein>
<keyword evidence="1" id="KW-0813">Transport</keyword>
<proteinExistence type="predicted"/>
<dbReference type="SMART" id="SM00965">
    <property type="entry name" value="STN"/>
    <property type="match status" value="1"/>
</dbReference>
<reference evidence="5" key="1">
    <citation type="submission" date="2018-05" db="EMBL/GenBank/DDBJ databases">
        <authorList>
            <person name="Lanie J.A."/>
            <person name="Ng W.-L."/>
            <person name="Kazmierczak K.M."/>
            <person name="Andrzejewski T.M."/>
            <person name="Davidsen T.M."/>
            <person name="Wayne K.J."/>
            <person name="Tettelin H."/>
            <person name="Glass J.I."/>
            <person name="Rusch D."/>
            <person name="Podicherti R."/>
            <person name="Tsui H.-C.T."/>
            <person name="Winkler M.E."/>
        </authorList>
    </citation>
    <scope>NUCLEOTIDE SEQUENCE</scope>
</reference>